<accession>A0A5B8Y487</accession>
<evidence type="ECO:0000313" key="1">
    <source>
        <dbReference type="EMBL" id="QDG51409.1"/>
    </source>
</evidence>
<protein>
    <submittedName>
        <fullName evidence="1">DUF892 family protein</fullName>
    </submittedName>
</protein>
<reference evidence="1 2" key="1">
    <citation type="submission" date="2019-06" db="EMBL/GenBank/DDBJ databases">
        <title>Persicimonas caeni gen. nov., sp. nov., a predatory bacterium isolated from solar saltern.</title>
        <authorList>
            <person name="Wang S."/>
        </authorList>
    </citation>
    <scope>NUCLEOTIDE SEQUENCE [LARGE SCALE GENOMIC DNA]</scope>
    <source>
        <strain evidence="1 2">YN101</strain>
    </source>
</reference>
<dbReference type="InterPro" id="IPR010287">
    <property type="entry name" value="DUF892_YciF-like"/>
</dbReference>
<dbReference type="PANTHER" id="PTHR30565:SF9">
    <property type="entry name" value="PROTEIN YCIF"/>
    <property type="match status" value="1"/>
</dbReference>
<keyword evidence="2" id="KW-1185">Reference proteome</keyword>
<dbReference type="SUPFAM" id="SSF47240">
    <property type="entry name" value="Ferritin-like"/>
    <property type="match status" value="1"/>
</dbReference>
<organism evidence="1 2">
    <name type="scientific">Persicimonas caeni</name>
    <dbReference type="NCBI Taxonomy" id="2292766"/>
    <lineage>
        <taxon>Bacteria</taxon>
        <taxon>Deltaproteobacteria</taxon>
        <taxon>Bradymonadales</taxon>
        <taxon>Bradymonadaceae</taxon>
        <taxon>Persicimonas</taxon>
    </lineage>
</organism>
<dbReference type="Proteomes" id="UP000315995">
    <property type="component" value="Chromosome"/>
</dbReference>
<name>A0A4Y6PTF1_PERCE</name>
<dbReference type="EMBL" id="CP041186">
    <property type="protein sequence ID" value="QDG51409.1"/>
    <property type="molecule type" value="Genomic_DNA"/>
</dbReference>
<dbReference type="Pfam" id="PF05974">
    <property type="entry name" value="DUF892"/>
    <property type="match status" value="1"/>
</dbReference>
<evidence type="ECO:0000313" key="2">
    <source>
        <dbReference type="Proteomes" id="UP000315995"/>
    </source>
</evidence>
<dbReference type="InterPro" id="IPR047114">
    <property type="entry name" value="YciF"/>
</dbReference>
<dbReference type="PANTHER" id="PTHR30565">
    <property type="entry name" value="PROTEIN YCIF"/>
    <property type="match status" value="1"/>
</dbReference>
<dbReference type="InterPro" id="IPR012347">
    <property type="entry name" value="Ferritin-like"/>
</dbReference>
<proteinExistence type="predicted"/>
<dbReference type="AlphaFoldDB" id="A0A4Y6PTF1"/>
<accession>A0A4Y6PTF1</accession>
<dbReference type="Gene3D" id="1.20.1260.10">
    <property type="match status" value="1"/>
</dbReference>
<dbReference type="InterPro" id="IPR009078">
    <property type="entry name" value="Ferritin-like_SF"/>
</dbReference>
<gene>
    <name evidence="1" type="ORF">FIV42_11850</name>
</gene>
<sequence length="196" mass="22833">MRNARRSDRRVVDERVVRCRLVFTFTDVDNPKKRSDPMELHDIREMASHELRRMYSAHRQIEDKLPKMKQMASLPFLAECFEDEDLKAKNHGEHFQELFNQLGIDLEENEDATMRSILAELDDLEPDKSSPAVIDAKLVDIGRKMNLYLEASYGTLSDVAEQMRLRHFGELLHNRLHEVDQAAEKLLNAVPDVVYV</sequence>